<accession>A0A0A8XNJ5</accession>
<dbReference type="AlphaFoldDB" id="A0A0A8XNJ5"/>
<reference evidence="1" key="2">
    <citation type="journal article" date="2015" name="Data Brief">
        <title>Shoot transcriptome of the giant reed, Arundo donax.</title>
        <authorList>
            <person name="Barrero R.A."/>
            <person name="Guerrero F.D."/>
            <person name="Moolhuijzen P."/>
            <person name="Goolsby J.A."/>
            <person name="Tidwell J."/>
            <person name="Bellgard S.E."/>
            <person name="Bellgard M.I."/>
        </authorList>
    </citation>
    <scope>NUCLEOTIDE SEQUENCE</scope>
    <source>
        <tissue evidence="1">Shoot tissue taken approximately 20 cm above the soil surface</tissue>
    </source>
</reference>
<evidence type="ECO:0000313" key="1">
    <source>
        <dbReference type="EMBL" id="JAD15014.1"/>
    </source>
</evidence>
<dbReference type="EMBL" id="GBRH01282881">
    <property type="protein sequence ID" value="JAD15014.1"/>
    <property type="molecule type" value="Transcribed_RNA"/>
</dbReference>
<sequence>MKEGALFGFAMVKSEFVVVGLRLERNLMLRRCHVRIYCGCVVGDGVVGGLFTV</sequence>
<reference evidence="1" key="1">
    <citation type="submission" date="2014-09" db="EMBL/GenBank/DDBJ databases">
        <authorList>
            <person name="Magalhaes I.L.F."/>
            <person name="Oliveira U."/>
            <person name="Santos F.R."/>
            <person name="Vidigal T.H.D.A."/>
            <person name="Brescovit A.D."/>
            <person name="Santos A.J."/>
        </authorList>
    </citation>
    <scope>NUCLEOTIDE SEQUENCE</scope>
    <source>
        <tissue evidence="1">Shoot tissue taken approximately 20 cm above the soil surface</tissue>
    </source>
</reference>
<organism evidence="1">
    <name type="scientific">Arundo donax</name>
    <name type="common">Giant reed</name>
    <name type="synonym">Donax arundinaceus</name>
    <dbReference type="NCBI Taxonomy" id="35708"/>
    <lineage>
        <taxon>Eukaryota</taxon>
        <taxon>Viridiplantae</taxon>
        <taxon>Streptophyta</taxon>
        <taxon>Embryophyta</taxon>
        <taxon>Tracheophyta</taxon>
        <taxon>Spermatophyta</taxon>
        <taxon>Magnoliopsida</taxon>
        <taxon>Liliopsida</taxon>
        <taxon>Poales</taxon>
        <taxon>Poaceae</taxon>
        <taxon>PACMAD clade</taxon>
        <taxon>Arundinoideae</taxon>
        <taxon>Arundineae</taxon>
        <taxon>Arundo</taxon>
    </lineage>
</organism>
<proteinExistence type="predicted"/>
<name>A0A0A8XNJ5_ARUDO</name>
<protein>
    <submittedName>
        <fullName evidence="1">Uncharacterized protein</fullName>
    </submittedName>
</protein>